<dbReference type="RefSeq" id="WP_265263888.1">
    <property type="nucleotide sequence ID" value="NZ_JAIHOM010000029.1"/>
</dbReference>
<comment type="caution">
    <text evidence="1">The sequence shown here is derived from an EMBL/GenBank/DDBJ whole genome shotgun (WGS) entry which is preliminary data.</text>
</comment>
<evidence type="ECO:0000313" key="2">
    <source>
        <dbReference type="Proteomes" id="UP001526426"/>
    </source>
</evidence>
<sequence length="113" mass="12962">MITRIEAPRLTVPDRDIPTKQAQPRQNQRIFAQVPANIRITEPILIEVVIRIEERGEVMVYGETTRILGGNIALEDAQILAIAILEQWEFEPTYMGEQAVVQEYYVQLNIAEN</sequence>
<reference evidence="1 2" key="1">
    <citation type="submission" date="2021-08" db="EMBL/GenBank/DDBJ databases">
        <title>Draft genome sequence of Spirulina subsalsa with high tolerance to salinity and hype-accumulation of phycocyanin.</title>
        <authorList>
            <person name="Pei H."/>
            <person name="Jiang L."/>
        </authorList>
    </citation>
    <scope>NUCLEOTIDE SEQUENCE [LARGE SCALE GENOMIC DNA]</scope>
    <source>
        <strain evidence="1 2">FACHB-351</strain>
    </source>
</reference>
<keyword evidence="2" id="KW-1185">Reference proteome</keyword>
<accession>A0ABT3L3Q7</accession>
<dbReference type="Proteomes" id="UP001526426">
    <property type="component" value="Unassembled WGS sequence"/>
</dbReference>
<gene>
    <name evidence="1" type="ORF">K4A83_07655</name>
</gene>
<protein>
    <submittedName>
        <fullName evidence="1">Uncharacterized protein</fullName>
    </submittedName>
</protein>
<organism evidence="1 2">
    <name type="scientific">Spirulina subsalsa FACHB-351</name>
    <dbReference type="NCBI Taxonomy" id="234711"/>
    <lineage>
        <taxon>Bacteria</taxon>
        <taxon>Bacillati</taxon>
        <taxon>Cyanobacteriota</taxon>
        <taxon>Cyanophyceae</taxon>
        <taxon>Spirulinales</taxon>
        <taxon>Spirulinaceae</taxon>
        <taxon>Spirulina</taxon>
    </lineage>
</organism>
<name>A0ABT3L3Q7_9CYAN</name>
<proteinExistence type="predicted"/>
<evidence type="ECO:0000313" key="1">
    <source>
        <dbReference type="EMBL" id="MCW6036146.1"/>
    </source>
</evidence>
<dbReference type="EMBL" id="JAIHOM010000029">
    <property type="protein sequence ID" value="MCW6036146.1"/>
    <property type="molecule type" value="Genomic_DNA"/>
</dbReference>